<dbReference type="AlphaFoldDB" id="A0A0K1RDX6"/>
<gene>
    <name evidence="2" type="ORF">AK829_11210</name>
</gene>
<feature type="transmembrane region" description="Helical" evidence="1">
    <location>
        <begin position="492"/>
        <end position="509"/>
    </location>
</feature>
<organism evidence="2 3">
    <name type="scientific">Corynebacterium riegelii</name>
    <dbReference type="NCBI Taxonomy" id="156976"/>
    <lineage>
        <taxon>Bacteria</taxon>
        <taxon>Bacillati</taxon>
        <taxon>Actinomycetota</taxon>
        <taxon>Actinomycetes</taxon>
        <taxon>Mycobacteriales</taxon>
        <taxon>Corynebacteriaceae</taxon>
        <taxon>Corynebacterium</taxon>
    </lineage>
</organism>
<keyword evidence="3" id="KW-1185">Reference proteome</keyword>
<protein>
    <submittedName>
        <fullName evidence="2">Uncharacterized protein</fullName>
    </submittedName>
</protein>
<dbReference type="RefSeq" id="WP_052205947.1">
    <property type="nucleotide sequence ID" value="NZ_CP012342.1"/>
</dbReference>
<feature type="transmembrane region" description="Helical" evidence="1">
    <location>
        <begin position="533"/>
        <end position="552"/>
    </location>
</feature>
<proteinExistence type="predicted"/>
<feature type="transmembrane region" description="Helical" evidence="1">
    <location>
        <begin position="461"/>
        <end position="480"/>
    </location>
</feature>
<keyword evidence="1" id="KW-1133">Transmembrane helix</keyword>
<sequence>MLDDVALKKYLNETPYPAQWATAKTLEDVAALEPARLFQLDGAGSGDADVSSRYAEVVEELGRHATSPSSKFREPASLVVAGLRQLAAGSPAVDLSDAETWAQLEQLRNAALGQQVSEFSGKLAHVFGSLRFATSEHVNAMREAAGLPVSAMGQIIHELGGQGVRVIDPLPAPLQSEIESVFPFGIMQAVWPENYADGAPTSEYSLTPPYFIQAKRQVTALVLDAAIDFFTRSAGTQREKTAASKLRTHATDDAKLHNAIIAFHLDIWNTIRTRFALPQDVAARFASFGLAADDIALFTGETRPAPEPEAVPEPDPREDAEAYDRMYFTVLQGLMEKGRLTEAVDKLEELKRSGHGTPKSGIGADILTDLQARVNLVSQAVDSTRAALREGDVERAKSEIVTVRKFAHDDPRLAPLDDEIARMGRVPERIEPLIDKQMPPLGDIGLKRPLGFLPPSMQSTLGLALVLIIPSVLLDQYMAIHWPWPIYPEYRLIPGLIVGVGLAWLIGALRKRSWFLGMLALTGGLFSTLADGYFFTAIDLIVIYFAAATMGFNRQRLALARKWEGVRNAALAILQSDGLEAPHAGLYVGGRRMVPQSRGIDGMVDGYAAVDTDGTVRLQMSTEDRNEMIKLGMTKQG</sequence>
<dbReference type="STRING" id="156976.AK829_11210"/>
<dbReference type="KEGG" id="crie:AK829_11210"/>
<accession>A0A0K1RDX6</accession>
<keyword evidence="1" id="KW-0812">Transmembrane</keyword>
<evidence type="ECO:0000313" key="2">
    <source>
        <dbReference type="EMBL" id="AKV59593.1"/>
    </source>
</evidence>
<evidence type="ECO:0000256" key="1">
    <source>
        <dbReference type="SAM" id="Phobius"/>
    </source>
</evidence>
<reference evidence="2 3" key="1">
    <citation type="submission" date="2015-08" db="EMBL/GenBank/DDBJ databases">
        <authorList>
            <person name="Babu N.S."/>
            <person name="Beckwith C.J."/>
            <person name="Beseler K.G."/>
            <person name="Brison A."/>
            <person name="Carone J.V."/>
            <person name="Caskin T.P."/>
            <person name="Diamond M."/>
            <person name="Durham M.E."/>
            <person name="Foxe J.M."/>
            <person name="Go M."/>
            <person name="Henderson B.A."/>
            <person name="Jones I.B."/>
            <person name="McGettigan J.A."/>
            <person name="Micheletti S.J."/>
            <person name="Nasrallah M.E."/>
            <person name="Ortiz D."/>
            <person name="Piller C.R."/>
            <person name="Privatt S.R."/>
            <person name="Schneider S.L."/>
            <person name="Sharp S."/>
            <person name="Smith T.C."/>
            <person name="Stanton J.D."/>
            <person name="Ullery H.E."/>
            <person name="Wilson R.J."/>
            <person name="Serrano M.G."/>
            <person name="Buck G."/>
            <person name="Lee V."/>
            <person name="Wang Y."/>
            <person name="Carvalho R."/>
            <person name="Voegtly L."/>
            <person name="Shi R."/>
            <person name="Duckworth R."/>
            <person name="Johnson A."/>
            <person name="Loviza R."/>
            <person name="Walstead R."/>
            <person name="Shah Z."/>
            <person name="Kiflezghi M."/>
            <person name="Wade K."/>
            <person name="Ball S.L."/>
            <person name="Bradley K.W."/>
            <person name="Asai D.J."/>
            <person name="Bowman C.A."/>
            <person name="Russell D.A."/>
            <person name="Pope W.H."/>
            <person name="Jacobs-Sera D."/>
            <person name="Hendrix R.W."/>
            <person name="Hatfull G.F."/>
        </authorList>
    </citation>
    <scope>NUCLEOTIDE SEQUENCE [LARGE SCALE GENOMIC DNA]</scope>
    <source>
        <strain evidence="2 3">PUDD_83A45</strain>
    </source>
</reference>
<dbReference type="PATRIC" id="fig|156976.3.peg.2259"/>
<dbReference type="Proteomes" id="UP000060016">
    <property type="component" value="Chromosome"/>
</dbReference>
<keyword evidence="1" id="KW-0472">Membrane</keyword>
<name>A0A0K1RDX6_9CORY</name>
<evidence type="ECO:0000313" key="3">
    <source>
        <dbReference type="Proteomes" id="UP000060016"/>
    </source>
</evidence>
<dbReference type="EMBL" id="CP012342">
    <property type="protein sequence ID" value="AKV59593.1"/>
    <property type="molecule type" value="Genomic_DNA"/>
</dbReference>